<evidence type="ECO:0000259" key="6">
    <source>
        <dbReference type="PROSITE" id="PS51898"/>
    </source>
</evidence>
<sequence>MLNADDPVLEGFLVGGPGPVAPQSLPAVPQAPAAAEDPFAQAAGILPALPIDAPGDRYGLRALTAAWLRSRRSEATRTAYYRDLAGWLGFCARTALDPVAARRSDVDDWVATMTSATRAGGTRPAGAATKARRLAAVSSWYTYLQSNEAVQRNPTLLVTRPSSAEIAASARKAPTISVRETADLLDAAEAHAREADTEAAWRDTTVIALLFYTALRVSSITNADLADVTVEAGYRILWHGVKGKGPDGRDYVRLDGEVTRVLDHYLQVRGRSRPDGVCPPGPLLLTTPHPYDPTRPGGKRLTQRDVTNILRRHATAAGLPAAALLTPHSGRRTVITTLLGNDVPLAKVQDLAGHADPRTTRRYDDTNHKLAASPVTDLTRILARHRTPPPPMRPRDPADGGSDSPVE</sequence>
<dbReference type="InterPro" id="IPR004107">
    <property type="entry name" value="Integrase_SAM-like_N"/>
</dbReference>
<feature type="region of interest" description="Disordered" evidence="5">
    <location>
        <begin position="375"/>
        <end position="407"/>
    </location>
</feature>
<evidence type="ECO:0000259" key="7">
    <source>
        <dbReference type="PROSITE" id="PS51900"/>
    </source>
</evidence>
<dbReference type="SUPFAM" id="SSF47823">
    <property type="entry name" value="lambda integrase-like, N-terminal domain"/>
    <property type="match status" value="1"/>
</dbReference>
<dbReference type="PANTHER" id="PTHR30349:SF81">
    <property type="entry name" value="TYROSINE RECOMBINASE XERC"/>
    <property type="match status" value="1"/>
</dbReference>
<dbReference type="InterPro" id="IPR013762">
    <property type="entry name" value="Integrase-like_cat_sf"/>
</dbReference>
<dbReference type="CDD" id="cd00397">
    <property type="entry name" value="DNA_BRE_C"/>
    <property type="match status" value="1"/>
</dbReference>
<gene>
    <name evidence="8" type="ORF">GCM10010468_42680</name>
</gene>
<dbReference type="EMBL" id="BAAAUV010000010">
    <property type="protein sequence ID" value="GAA3218919.1"/>
    <property type="molecule type" value="Genomic_DNA"/>
</dbReference>
<evidence type="ECO:0000313" key="8">
    <source>
        <dbReference type="EMBL" id="GAA3218919.1"/>
    </source>
</evidence>
<keyword evidence="2 4" id="KW-0238">DNA-binding</keyword>
<evidence type="ECO:0000256" key="4">
    <source>
        <dbReference type="PROSITE-ProRule" id="PRU01248"/>
    </source>
</evidence>
<dbReference type="InterPro" id="IPR050090">
    <property type="entry name" value="Tyrosine_recombinase_XerCD"/>
</dbReference>
<dbReference type="PROSITE" id="PS51900">
    <property type="entry name" value="CB"/>
    <property type="match status" value="1"/>
</dbReference>
<dbReference type="Proteomes" id="UP001501237">
    <property type="component" value="Unassembled WGS sequence"/>
</dbReference>
<dbReference type="InterPro" id="IPR011010">
    <property type="entry name" value="DNA_brk_join_enz"/>
</dbReference>
<proteinExistence type="predicted"/>
<dbReference type="InterPro" id="IPR002104">
    <property type="entry name" value="Integrase_catalytic"/>
</dbReference>
<evidence type="ECO:0000256" key="3">
    <source>
        <dbReference type="ARBA" id="ARBA00023172"/>
    </source>
</evidence>
<evidence type="ECO:0000256" key="2">
    <source>
        <dbReference type="ARBA" id="ARBA00023125"/>
    </source>
</evidence>
<keyword evidence="1" id="KW-0229">DNA integration</keyword>
<dbReference type="PANTHER" id="PTHR30349">
    <property type="entry name" value="PHAGE INTEGRASE-RELATED"/>
    <property type="match status" value="1"/>
</dbReference>
<dbReference type="RefSeq" id="WP_344831047.1">
    <property type="nucleotide sequence ID" value="NZ_BAAAUV010000010.1"/>
</dbReference>
<feature type="region of interest" description="Disordered" evidence="5">
    <location>
        <begin position="272"/>
        <end position="300"/>
    </location>
</feature>
<dbReference type="InterPro" id="IPR010998">
    <property type="entry name" value="Integrase_recombinase_N"/>
</dbReference>
<feature type="domain" description="Tyr recombinase" evidence="6">
    <location>
        <begin position="171"/>
        <end position="376"/>
    </location>
</feature>
<dbReference type="Gene3D" id="1.10.150.130">
    <property type="match status" value="1"/>
</dbReference>
<dbReference type="Pfam" id="PF02899">
    <property type="entry name" value="Phage_int_SAM_1"/>
    <property type="match status" value="1"/>
</dbReference>
<evidence type="ECO:0000256" key="1">
    <source>
        <dbReference type="ARBA" id="ARBA00022908"/>
    </source>
</evidence>
<dbReference type="Gene3D" id="1.10.443.10">
    <property type="entry name" value="Intergrase catalytic core"/>
    <property type="match status" value="1"/>
</dbReference>
<feature type="domain" description="Core-binding (CB)" evidence="7">
    <location>
        <begin position="58"/>
        <end position="145"/>
    </location>
</feature>
<accession>A0ABP6QCM2</accession>
<dbReference type="InterPro" id="IPR044068">
    <property type="entry name" value="CB"/>
</dbReference>
<organism evidence="8 9">
    <name type="scientific">Actinocorallia longicatena</name>
    <dbReference type="NCBI Taxonomy" id="111803"/>
    <lineage>
        <taxon>Bacteria</taxon>
        <taxon>Bacillati</taxon>
        <taxon>Actinomycetota</taxon>
        <taxon>Actinomycetes</taxon>
        <taxon>Streptosporangiales</taxon>
        <taxon>Thermomonosporaceae</taxon>
        <taxon>Actinocorallia</taxon>
    </lineage>
</organism>
<reference evidence="9" key="1">
    <citation type="journal article" date="2019" name="Int. J. Syst. Evol. Microbiol.">
        <title>The Global Catalogue of Microorganisms (GCM) 10K type strain sequencing project: providing services to taxonomists for standard genome sequencing and annotation.</title>
        <authorList>
            <consortium name="The Broad Institute Genomics Platform"/>
            <consortium name="The Broad Institute Genome Sequencing Center for Infectious Disease"/>
            <person name="Wu L."/>
            <person name="Ma J."/>
        </authorList>
    </citation>
    <scope>NUCLEOTIDE SEQUENCE [LARGE SCALE GENOMIC DNA]</scope>
    <source>
        <strain evidence="9">JCM 9377</strain>
    </source>
</reference>
<evidence type="ECO:0008006" key="10">
    <source>
        <dbReference type="Google" id="ProtNLM"/>
    </source>
</evidence>
<dbReference type="Pfam" id="PF00589">
    <property type="entry name" value="Phage_integrase"/>
    <property type="match status" value="1"/>
</dbReference>
<dbReference type="SUPFAM" id="SSF56349">
    <property type="entry name" value="DNA breaking-rejoining enzymes"/>
    <property type="match status" value="1"/>
</dbReference>
<evidence type="ECO:0000256" key="5">
    <source>
        <dbReference type="SAM" id="MobiDB-lite"/>
    </source>
</evidence>
<comment type="caution">
    <text evidence="8">The sequence shown here is derived from an EMBL/GenBank/DDBJ whole genome shotgun (WGS) entry which is preliminary data.</text>
</comment>
<name>A0ABP6QCM2_9ACTN</name>
<dbReference type="PROSITE" id="PS51898">
    <property type="entry name" value="TYR_RECOMBINASE"/>
    <property type="match status" value="1"/>
</dbReference>
<keyword evidence="9" id="KW-1185">Reference proteome</keyword>
<keyword evidence="3" id="KW-0233">DNA recombination</keyword>
<protein>
    <recommendedName>
        <fullName evidence="10">Site-specific recombinase XerD</fullName>
    </recommendedName>
</protein>
<evidence type="ECO:0000313" key="9">
    <source>
        <dbReference type="Proteomes" id="UP001501237"/>
    </source>
</evidence>